<dbReference type="Proteomes" id="UP000023152">
    <property type="component" value="Unassembled WGS sequence"/>
</dbReference>
<dbReference type="InterPro" id="IPR003888">
    <property type="entry name" value="FYrich_N"/>
</dbReference>
<evidence type="ECO:0000313" key="3">
    <source>
        <dbReference type="Proteomes" id="UP000023152"/>
    </source>
</evidence>
<reference evidence="2 3" key="1">
    <citation type="journal article" date="2013" name="Curr. Biol.">
        <title>The Genome of the Foraminiferan Reticulomyxa filosa.</title>
        <authorList>
            <person name="Glockner G."/>
            <person name="Hulsmann N."/>
            <person name="Schleicher M."/>
            <person name="Noegel A.A."/>
            <person name="Eichinger L."/>
            <person name="Gallinger C."/>
            <person name="Pawlowski J."/>
            <person name="Sierra R."/>
            <person name="Euteneuer U."/>
            <person name="Pillet L."/>
            <person name="Moustafa A."/>
            <person name="Platzer M."/>
            <person name="Groth M."/>
            <person name="Szafranski K."/>
            <person name="Schliwa M."/>
        </authorList>
    </citation>
    <scope>NUCLEOTIDE SEQUENCE [LARGE SCALE GENOMIC DNA]</scope>
</reference>
<dbReference type="GO" id="GO:0051726">
    <property type="term" value="P:regulation of cell cycle"/>
    <property type="evidence" value="ECO:0007669"/>
    <property type="project" value="TreeGrafter"/>
</dbReference>
<feature type="compositionally biased region" description="Acidic residues" evidence="1">
    <location>
        <begin position="209"/>
        <end position="224"/>
    </location>
</feature>
<feature type="region of interest" description="Disordered" evidence="1">
    <location>
        <begin position="1"/>
        <end position="46"/>
    </location>
</feature>
<organism evidence="2 3">
    <name type="scientific">Reticulomyxa filosa</name>
    <dbReference type="NCBI Taxonomy" id="46433"/>
    <lineage>
        <taxon>Eukaryota</taxon>
        <taxon>Sar</taxon>
        <taxon>Rhizaria</taxon>
        <taxon>Retaria</taxon>
        <taxon>Foraminifera</taxon>
        <taxon>Monothalamids</taxon>
        <taxon>Reticulomyxidae</taxon>
        <taxon>Reticulomyxa</taxon>
    </lineage>
</organism>
<comment type="caution">
    <text evidence="2">The sequence shown here is derived from an EMBL/GenBank/DDBJ whole genome shotgun (WGS) entry which is preliminary data.</text>
</comment>
<dbReference type="Gene3D" id="3.30.160.360">
    <property type="match status" value="1"/>
</dbReference>
<dbReference type="PANTHER" id="PTHR22715:SF0">
    <property type="entry name" value="TRANSFORMING GROWTH FACTOR BETA REGULATOR 1"/>
    <property type="match status" value="1"/>
</dbReference>
<dbReference type="EMBL" id="ASPP01007373">
    <property type="protein sequence ID" value="ETO27246.1"/>
    <property type="molecule type" value="Genomic_DNA"/>
</dbReference>
<evidence type="ECO:0000313" key="2">
    <source>
        <dbReference type="EMBL" id="ETO27246.1"/>
    </source>
</evidence>
<gene>
    <name evidence="2" type="ORF">RFI_09886</name>
</gene>
<feature type="compositionally biased region" description="Basic and acidic residues" evidence="1">
    <location>
        <begin position="226"/>
        <end position="243"/>
    </location>
</feature>
<proteinExistence type="predicted"/>
<feature type="compositionally biased region" description="Polar residues" evidence="1">
    <location>
        <begin position="24"/>
        <end position="37"/>
    </location>
</feature>
<dbReference type="PROSITE" id="PS51542">
    <property type="entry name" value="FYRN"/>
    <property type="match status" value="1"/>
</dbReference>
<name>X6NMK4_RETFI</name>
<feature type="compositionally biased region" description="Basic and acidic residues" evidence="1">
    <location>
        <begin position="199"/>
        <end position="208"/>
    </location>
</feature>
<evidence type="ECO:0000256" key="1">
    <source>
        <dbReference type="SAM" id="MobiDB-lite"/>
    </source>
</evidence>
<dbReference type="AlphaFoldDB" id="X6NMK4"/>
<feature type="compositionally biased region" description="Basic and acidic residues" evidence="1">
    <location>
        <begin position="1"/>
        <end position="23"/>
    </location>
</feature>
<keyword evidence="3" id="KW-1185">Reference proteome</keyword>
<dbReference type="PANTHER" id="PTHR22715">
    <property type="entry name" value="TRANSFORMING GROWTH FACTOR BETA REGULATED GENE 1"/>
    <property type="match status" value="1"/>
</dbReference>
<dbReference type="InterPro" id="IPR040092">
    <property type="entry name" value="TBRG1"/>
</dbReference>
<feature type="non-terminal residue" evidence="2">
    <location>
        <position position="1"/>
    </location>
</feature>
<dbReference type="Pfam" id="PF05964">
    <property type="entry name" value="FYRN"/>
    <property type="match status" value="1"/>
</dbReference>
<sequence>QTQNKDKDKDKDKDKNKDKEKRASNSMSPSHLENGKNNGDVERSTKSAHKYKDRIMMDLNANPELKSLFSHVEMPQKATLPIKVGSKEILSLGEIEYKNPRYHTETLIFPVGFKVRQSLPSLQHKHKNTYYTAEIVRSAKATDHACDMPVYVITCEDYPVFRIEAKSSTSAWRQVTDQINAFTRGDTVLDVAPKSAEKSIEPKIKEAADPDADADTETETDVELESNAKKNEHSDPATKKEGPVDGASSEPINQASSTRYTYVITYIVICCLYETLL</sequence>
<accession>X6NMK4</accession>
<feature type="region of interest" description="Disordered" evidence="1">
    <location>
        <begin position="199"/>
        <end position="252"/>
    </location>
</feature>
<dbReference type="GO" id="GO:0005634">
    <property type="term" value="C:nucleus"/>
    <property type="evidence" value="ECO:0007669"/>
    <property type="project" value="InterPro"/>
</dbReference>
<protein>
    <submittedName>
        <fullName evidence="2">Uncharacterized protein</fullName>
    </submittedName>
</protein>
<dbReference type="OrthoDB" id="285793at2759"/>